<dbReference type="EMBL" id="VJMH01005223">
    <property type="protein sequence ID" value="KAF0698711.1"/>
    <property type="molecule type" value="Genomic_DNA"/>
</dbReference>
<name>A0A485KRN4_9STRA</name>
<evidence type="ECO:0000313" key="4">
    <source>
        <dbReference type="Proteomes" id="UP000332933"/>
    </source>
</evidence>
<feature type="region of interest" description="Disordered" evidence="1">
    <location>
        <begin position="82"/>
        <end position="116"/>
    </location>
</feature>
<reference evidence="2" key="2">
    <citation type="submission" date="2019-06" db="EMBL/GenBank/DDBJ databases">
        <title>Genomics analysis of Aphanomyces spp. identifies a new class of oomycete effector associated with host adaptation.</title>
        <authorList>
            <person name="Gaulin E."/>
        </authorList>
    </citation>
    <scope>NUCLEOTIDE SEQUENCE</scope>
    <source>
        <strain evidence="2">CBS 578.67</strain>
    </source>
</reference>
<evidence type="ECO:0000313" key="3">
    <source>
        <dbReference type="EMBL" id="VFT87537.1"/>
    </source>
</evidence>
<organism evidence="3 4">
    <name type="scientific">Aphanomyces stellatus</name>
    <dbReference type="NCBI Taxonomy" id="120398"/>
    <lineage>
        <taxon>Eukaryota</taxon>
        <taxon>Sar</taxon>
        <taxon>Stramenopiles</taxon>
        <taxon>Oomycota</taxon>
        <taxon>Saprolegniomycetes</taxon>
        <taxon>Saprolegniales</taxon>
        <taxon>Verrucalvaceae</taxon>
        <taxon>Aphanomyces</taxon>
    </lineage>
</organism>
<protein>
    <submittedName>
        <fullName evidence="3">Aste57867_10665 protein</fullName>
    </submittedName>
</protein>
<gene>
    <name evidence="3" type="primary">Aste57867_10665</name>
    <name evidence="2" type="ORF">As57867_010625</name>
    <name evidence="3" type="ORF">ASTE57867_10665</name>
</gene>
<dbReference type="EMBL" id="CAADRA010005244">
    <property type="protein sequence ID" value="VFT87537.1"/>
    <property type="molecule type" value="Genomic_DNA"/>
</dbReference>
<proteinExistence type="predicted"/>
<keyword evidence="4" id="KW-1185">Reference proteome</keyword>
<evidence type="ECO:0000313" key="2">
    <source>
        <dbReference type="EMBL" id="KAF0698711.1"/>
    </source>
</evidence>
<dbReference type="Proteomes" id="UP000332933">
    <property type="component" value="Unassembled WGS sequence"/>
</dbReference>
<sequence length="139" mass="14486">MGMAAMTIIEYAAEVRFEATLSTSANATAAPALCGPSVVVHALAKANASVVGQACMAKIAIPASAYGNKTVIAEYTVRSYEANPVSGGSSRRPLSKRSRPSAPSTLASPRATTPPCPSTTWFLTSAMHARSRMRRQALT</sequence>
<evidence type="ECO:0000256" key="1">
    <source>
        <dbReference type="SAM" id="MobiDB-lite"/>
    </source>
</evidence>
<accession>A0A485KRN4</accession>
<reference evidence="3 4" key="1">
    <citation type="submission" date="2019-03" db="EMBL/GenBank/DDBJ databases">
        <authorList>
            <person name="Gaulin E."/>
            <person name="Dumas B."/>
        </authorList>
    </citation>
    <scope>NUCLEOTIDE SEQUENCE [LARGE SCALE GENOMIC DNA]</scope>
    <source>
        <strain evidence="3">CBS 568.67</strain>
    </source>
</reference>
<dbReference type="AlphaFoldDB" id="A0A485KRN4"/>